<dbReference type="PATRIC" id="fig|1217703.3.peg.2172"/>
<evidence type="ECO:0000259" key="1">
    <source>
        <dbReference type="Pfam" id="PF01575"/>
    </source>
</evidence>
<comment type="caution">
    <text evidence="2">The sequence shown here is derived from an EMBL/GenBank/DDBJ whole genome shotgun (WGS) entry which is preliminary data.</text>
</comment>
<dbReference type="HOGENOM" id="CLU_955210_0_0_6"/>
<dbReference type="Pfam" id="PF01575">
    <property type="entry name" value="MaoC_dehydratas"/>
    <property type="match status" value="1"/>
</dbReference>
<evidence type="ECO:0000313" key="3">
    <source>
        <dbReference type="Proteomes" id="UP000013261"/>
    </source>
</evidence>
<dbReference type="InterPro" id="IPR002539">
    <property type="entry name" value="MaoC-like_dom"/>
</dbReference>
<protein>
    <recommendedName>
        <fullName evidence="1">MaoC-like domain-containing protein</fullName>
    </recommendedName>
</protein>
<dbReference type="RefSeq" id="WP_005189003.1">
    <property type="nucleotide sequence ID" value="NZ_KB850050.1"/>
</dbReference>
<reference evidence="2 3" key="1">
    <citation type="submission" date="2013-02" db="EMBL/GenBank/DDBJ databases">
        <title>The Genome Sequence of Acinetobacter sp. ANC 4105.</title>
        <authorList>
            <consortium name="The Broad Institute Genome Sequencing Platform"/>
            <consortium name="The Broad Institute Genome Sequencing Center for Infectious Disease"/>
            <person name="Cerqueira G."/>
            <person name="Feldgarden M."/>
            <person name="Courvalin P."/>
            <person name="Perichon B."/>
            <person name="Grillot-Courvalin C."/>
            <person name="Clermont D."/>
            <person name="Rocha E."/>
            <person name="Yoon E.-J."/>
            <person name="Nemec A."/>
            <person name="Walker B."/>
            <person name="Young S.K."/>
            <person name="Zeng Q."/>
            <person name="Gargeya S."/>
            <person name="Fitzgerald M."/>
            <person name="Haas B."/>
            <person name="Abouelleil A."/>
            <person name="Alvarado L."/>
            <person name="Arachchi H.M."/>
            <person name="Berlin A.M."/>
            <person name="Chapman S.B."/>
            <person name="Dewar J."/>
            <person name="Goldberg J."/>
            <person name="Griggs A."/>
            <person name="Gujja S."/>
            <person name="Hansen M."/>
            <person name="Howarth C."/>
            <person name="Imamovic A."/>
            <person name="Larimer J."/>
            <person name="McCowan C."/>
            <person name="Murphy C."/>
            <person name="Neiman D."/>
            <person name="Pearson M."/>
            <person name="Priest M."/>
            <person name="Roberts A."/>
            <person name="Saif S."/>
            <person name="Shea T."/>
            <person name="Sisk P."/>
            <person name="Sykes S."/>
            <person name="Wortman J."/>
            <person name="Nusbaum C."/>
            <person name="Birren B."/>
        </authorList>
    </citation>
    <scope>NUCLEOTIDE SEQUENCE [LARGE SCALE GENOMIC DNA]</scope>
    <source>
        <strain evidence="2 3">ANC 4105</strain>
    </source>
</reference>
<name>N9L7I6_9GAMM</name>
<dbReference type="AlphaFoldDB" id="N9L7I6"/>
<dbReference type="Gene3D" id="3.10.129.10">
    <property type="entry name" value="Hotdog Thioesterase"/>
    <property type="match status" value="1"/>
</dbReference>
<dbReference type="OrthoDB" id="6703795at2"/>
<organism evidence="2 3">
    <name type="scientific">Acinetobacter dispersus</name>
    <dbReference type="NCBI Taxonomy" id="70348"/>
    <lineage>
        <taxon>Bacteria</taxon>
        <taxon>Pseudomonadati</taxon>
        <taxon>Pseudomonadota</taxon>
        <taxon>Gammaproteobacteria</taxon>
        <taxon>Moraxellales</taxon>
        <taxon>Moraxellaceae</taxon>
        <taxon>Acinetobacter</taxon>
    </lineage>
</organism>
<proteinExistence type="predicted"/>
<dbReference type="SUPFAM" id="SSF54637">
    <property type="entry name" value="Thioesterase/thiol ester dehydrase-isomerase"/>
    <property type="match status" value="2"/>
</dbReference>
<dbReference type="EMBL" id="APRL01000013">
    <property type="protein sequence ID" value="ENW92298.1"/>
    <property type="molecule type" value="Genomic_DNA"/>
</dbReference>
<dbReference type="eggNOG" id="COG2030">
    <property type="taxonomic scope" value="Bacteria"/>
</dbReference>
<dbReference type="PANTHER" id="PTHR43841">
    <property type="entry name" value="3-HYDROXYACYL-THIOESTER DEHYDRATASE HTDX-RELATED"/>
    <property type="match status" value="1"/>
</dbReference>
<keyword evidence="3" id="KW-1185">Reference proteome</keyword>
<accession>N9L7I6</accession>
<sequence length="292" mass="33094">MFAIRYQQIPLQFLFEHQATLTGLGKIGLRSLKKHKHTQQADWQSLASINEVIDPPSLELTDHYVRWSGAEPSKYQTSIPPHMVSQWGLSFATRLLLQTNYPLSQVINQGVSLKVHGKLPRDQKLLIQAKIANVDERNGLARVSVQITTGTITQPELVETVLHMAFILPHFEKTKRTEIADHKTWQHLGEWSATADDGLKFALLTGDFNPIHWITPLAKLSNFGQKVLHGFGVFARSFELLPETIQQIDIRFLKPVKLPSEHNRVETCTEQMQKYVRVVGSAGQICLMGQYS</sequence>
<evidence type="ECO:0000313" key="2">
    <source>
        <dbReference type="EMBL" id="ENW92298.1"/>
    </source>
</evidence>
<dbReference type="CDD" id="cd03441">
    <property type="entry name" value="R_hydratase_like"/>
    <property type="match status" value="1"/>
</dbReference>
<feature type="domain" description="MaoC-like" evidence="1">
    <location>
        <begin position="194"/>
        <end position="274"/>
    </location>
</feature>
<dbReference type="InterPro" id="IPR029069">
    <property type="entry name" value="HotDog_dom_sf"/>
</dbReference>
<dbReference type="PANTHER" id="PTHR43841:SF1">
    <property type="entry name" value="3-HYDROXYACYL-THIOESTER DEHYDRATASE X"/>
    <property type="match status" value="1"/>
</dbReference>
<gene>
    <name evidence="2" type="ORF">F904_02236</name>
</gene>
<dbReference type="Proteomes" id="UP000013261">
    <property type="component" value="Unassembled WGS sequence"/>
</dbReference>